<organism evidence="1 2">
    <name type="scientific">Nocardiopsis kunsanensis</name>
    <dbReference type="NCBI Taxonomy" id="141693"/>
    <lineage>
        <taxon>Bacteria</taxon>
        <taxon>Bacillati</taxon>
        <taxon>Actinomycetota</taxon>
        <taxon>Actinomycetes</taxon>
        <taxon>Streptosporangiales</taxon>
        <taxon>Nocardiopsidaceae</taxon>
        <taxon>Nocardiopsis</taxon>
    </lineage>
</organism>
<accession>A0A918XCM8</accession>
<reference evidence="1 2" key="1">
    <citation type="journal article" date="2014" name="Int. J. Syst. Evol. Microbiol.">
        <title>Complete genome sequence of Corynebacterium casei LMG S-19264T (=DSM 44701T), isolated from a smear-ripened cheese.</title>
        <authorList>
            <consortium name="US DOE Joint Genome Institute (JGI-PGF)"/>
            <person name="Walter F."/>
            <person name="Albersmeier A."/>
            <person name="Kalinowski J."/>
            <person name="Ruckert C."/>
        </authorList>
    </citation>
    <scope>NUCLEOTIDE SEQUENCE [LARGE SCALE GENOMIC DNA]</scope>
    <source>
        <strain evidence="1 2">KCTC 19473</strain>
    </source>
</reference>
<keyword evidence="2" id="KW-1185">Reference proteome</keyword>
<dbReference type="EMBL" id="BMXL01000011">
    <property type="protein sequence ID" value="GHD26371.1"/>
    <property type="molecule type" value="Genomic_DNA"/>
</dbReference>
<sequence length="139" mass="14975">MSSYSPSEEFSNCQPPHDKISIIEVPTGAPASAEVVNEPVLFPDGGHEETIGCHDITAYPEKGIAVGACIGDGIIMDITDPDNPEEIGSFDRGPWDPDQLSMAGSWSAYYYNGHVYSSDIQHGLDVLRLTDERTLGPGH</sequence>
<name>A0A918XCM8_9ACTN</name>
<protein>
    <submittedName>
        <fullName evidence="1">Uncharacterized protein</fullName>
    </submittedName>
</protein>
<dbReference type="Proteomes" id="UP000654947">
    <property type="component" value="Unassembled WGS sequence"/>
</dbReference>
<comment type="caution">
    <text evidence="1">The sequence shown here is derived from an EMBL/GenBank/DDBJ whole genome shotgun (WGS) entry which is preliminary data.</text>
</comment>
<proteinExistence type="predicted"/>
<evidence type="ECO:0000313" key="1">
    <source>
        <dbReference type="EMBL" id="GHD26371.1"/>
    </source>
</evidence>
<evidence type="ECO:0000313" key="2">
    <source>
        <dbReference type="Proteomes" id="UP000654947"/>
    </source>
</evidence>
<dbReference type="AlphaFoldDB" id="A0A918XCM8"/>
<gene>
    <name evidence="1" type="ORF">GCM10007147_24260</name>
</gene>